<dbReference type="GO" id="GO:0022857">
    <property type="term" value="F:transmembrane transporter activity"/>
    <property type="evidence" value="ECO:0007669"/>
    <property type="project" value="InterPro"/>
</dbReference>
<dbReference type="Gene3D" id="1.20.1250.20">
    <property type="entry name" value="MFS general substrate transporter like domains"/>
    <property type="match status" value="2"/>
</dbReference>
<dbReference type="EMBL" id="FNJU01000003">
    <property type="protein sequence ID" value="SDP54128.1"/>
    <property type="molecule type" value="Genomic_DNA"/>
</dbReference>
<organism evidence="3 4">
    <name type="scientific">Litchfieldia salsa</name>
    <dbReference type="NCBI Taxonomy" id="930152"/>
    <lineage>
        <taxon>Bacteria</taxon>
        <taxon>Bacillati</taxon>
        <taxon>Bacillota</taxon>
        <taxon>Bacilli</taxon>
        <taxon>Bacillales</taxon>
        <taxon>Bacillaceae</taxon>
        <taxon>Litchfieldia</taxon>
    </lineage>
</organism>
<proteinExistence type="predicted"/>
<dbReference type="PANTHER" id="PTHR23526:SF2">
    <property type="entry name" value="MAJOR FACILITATOR SUPERFAMILY (MFS) PROFILE DOMAIN-CONTAINING PROTEIN"/>
    <property type="match status" value="1"/>
</dbReference>
<evidence type="ECO:0000256" key="1">
    <source>
        <dbReference type="ARBA" id="ARBA00004651"/>
    </source>
</evidence>
<comment type="subcellular location">
    <subcellularLocation>
        <location evidence="1">Cell membrane</location>
        <topology evidence="1">Multi-pass membrane protein</topology>
    </subcellularLocation>
</comment>
<reference evidence="4" key="1">
    <citation type="submission" date="2016-10" db="EMBL/GenBank/DDBJ databases">
        <authorList>
            <person name="Varghese N."/>
            <person name="Submissions S."/>
        </authorList>
    </citation>
    <scope>NUCLEOTIDE SEQUENCE [LARGE SCALE GENOMIC DNA]</scope>
    <source>
        <strain evidence="4">IBRC-M10078</strain>
    </source>
</reference>
<feature type="transmembrane region" description="Helical" evidence="2">
    <location>
        <begin position="106"/>
        <end position="130"/>
    </location>
</feature>
<feature type="transmembrane region" description="Helical" evidence="2">
    <location>
        <begin position="82"/>
        <end position="100"/>
    </location>
</feature>
<keyword evidence="2" id="KW-0472">Membrane</keyword>
<evidence type="ECO:0000256" key="2">
    <source>
        <dbReference type="SAM" id="Phobius"/>
    </source>
</evidence>
<dbReference type="InterPro" id="IPR011701">
    <property type="entry name" value="MFS"/>
</dbReference>
<feature type="transmembrane region" description="Helical" evidence="2">
    <location>
        <begin position="150"/>
        <end position="169"/>
    </location>
</feature>
<feature type="transmembrane region" description="Helical" evidence="2">
    <location>
        <begin position="20"/>
        <end position="42"/>
    </location>
</feature>
<feature type="transmembrane region" description="Helical" evidence="2">
    <location>
        <begin position="291"/>
        <end position="309"/>
    </location>
</feature>
<feature type="transmembrane region" description="Helical" evidence="2">
    <location>
        <begin position="48"/>
        <end position="70"/>
    </location>
</feature>
<feature type="transmembrane region" description="Helical" evidence="2">
    <location>
        <begin position="379"/>
        <end position="401"/>
    </location>
</feature>
<dbReference type="STRING" id="930152.SAMN05216565_103566"/>
<dbReference type="PANTHER" id="PTHR23526">
    <property type="entry name" value="INTEGRAL MEMBRANE TRANSPORT PROTEIN-RELATED"/>
    <property type="match status" value="1"/>
</dbReference>
<keyword evidence="2" id="KW-0812">Transmembrane</keyword>
<evidence type="ECO:0000313" key="3">
    <source>
        <dbReference type="EMBL" id="SDP54128.1"/>
    </source>
</evidence>
<dbReference type="GO" id="GO:0005886">
    <property type="term" value="C:plasma membrane"/>
    <property type="evidence" value="ECO:0007669"/>
    <property type="project" value="UniProtKB-SubCell"/>
</dbReference>
<dbReference type="InterPro" id="IPR036259">
    <property type="entry name" value="MFS_trans_sf"/>
</dbReference>
<dbReference type="Proteomes" id="UP000199159">
    <property type="component" value="Unassembled WGS sequence"/>
</dbReference>
<sequence>MGYSPKIIRYNEKISIWNGAASVITNSFITSFIPLFAIGVLGASNQQVGLLSSLPPLMSMIAMIPGAIWINRLETKKKFTAITLLMARFFLLLLIFIPFINFVEQSWILVVMIALMNLPTAITTLSWQSFIGDLIPDQRRGQFFSERSKILTIVGMVVTFSTGISLNFFEQNAAYPYQVLFLLGFIFGVVEVYFLFKHIEHKKEQKVYSKEPFSKILKTLLVERQYTTFLICAVIFNFGWQMAWPLFSIYQINDAHASAFWISLFAVANQISQILSYKWWARKAEQWGNSIMLFIAGIGMALAPILTILSTNLIYLVLINFFTGIFVAGTVMLLFNQLLRVSPDHSRTAFLASYNIVLGAVGFIAPQIGVLLLEMMSMSFAMSISSIIRLVGGLLFLIVVITNDKYTRRKKGYSEASI</sequence>
<accession>A0A1H0TKG7</accession>
<dbReference type="SUPFAM" id="SSF103473">
    <property type="entry name" value="MFS general substrate transporter"/>
    <property type="match status" value="1"/>
</dbReference>
<protein>
    <submittedName>
        <fullName evidence="3">MFS-type transporter involved in bile tolerance, Atg22 family</fullName>
    </submittedName>
</protein>
<dbReference type="RefSeq" id="WP_090852774.1">
    <property type="nucleotide sequence ID" value="NZ_FNJU01000003.1"/>
</dbReference>
<keyword evidence="4" id="KW-1185">Reference proteome</keyword>
<feature type="transmembrane region" description="Helical" evidence="2">
    <location>
        <begin position="226"/>
        <end position="247"/>
    </location>
</feature>
<feature type="transmembrane region" description="Helical" evidence="2">
    <location>
        <begin position="175"/>
        <end position="196"/>
    </location>
</feature>
<name>A0A1H0TKG7_9BACI</name>
<dbReference type="AlphaFoldDB" id="A0A1H0TKG7"/>
<keyword evidence="2" id="KW-1133">Transmembrane helix</keyword>
<evidence type="ECO:0000313" key="4">
    <source>
        <dbReference type="Proteomes" id="UP000199159"/>
    </source>
</evidence>
<dbReference type="Pfam" id="PF07690">
    <property type="entry name" value="MFS_1"/>
    <property type="match status" value="1"/>
</dbReference>
<feature type="transmembrane region" description="Helical" evidence="2">
    <location>
        <begin position="315"/>
        <end position="339"/>
    </location>
</feature>
<dbReference type="OrthoDB" id="1704268at2"/>
<feature type="transmembrane region" description="Helical" evidence="2">
    <location>
        <begin position="351"/>
        <end position="373"/>
    </location>
</feature>
<dbReference type="InterPro" id="IPR052528">
    <property type="entry name" value="Sugar_transport-like"/>
</dbReference>
<feature type="transmembrane region" description="Helical" evidence="2">
    <location>
        <begin position="259"/>
        <end position="279"/>
    </location>
</feature>
<gene>
    <name evidence="3" type="ORF">SAMN05216565_103566</name>
</gene>